<dbReference type="Proteomes" id="UP001497535">
    <property type="component" value="Unassembled WGS sequence"/>
</dbReference>
<reference evidence="1" key="1">
    <citation type="submission" date="2023-11" db="EMBL/GenBank/DDBJ databases">
        <authorList>
            <person name="Poullet M."/>
        </authorList>
    </citation>
    <scope>NUCLEOTIDE SEQUENCE</scope>
    <source>
        <strain evidence="1">E1834</strain>
    </source>
</reference>
<organism evidence="1 2">
    <name type="scientific">Meloidogyne enterolobii</name>
    <name type="common">Root-knot nematode worm</name>
    <name type="synonym">Meloidogyne mayaguensis</name>
    <dbReference type="NCBI Taxonomy" id="390850"/>
    <lineage>
        <taxon>Eukaryota</taxon>
        <taxon>Metazoa</taxon>
        <taxon>Ecdysozoa</taxon>
        <taxon>Nematoda</taxon>
        <taxon>Chromadorea</taxon>
        <taxon>Rhabditida</taxon>
        <taxon>Tylenchina</taxon>
        <taxon>Tylenchomorpha</taxon>
        <taxon>Tylenchoidea</taxon>
        <taxon>Meloidogynidae</taxon>
        <taxon>Meloidogyninae</taxon>
        <taxon>Meloidogyne</taxon>
    </lineage>
</organism>
<sequence>MRRTSFIATDRSIKNRLYTSIRNPLPYNVVMRVLSTDPERIHIWPSNSIIPGGGAMDIAINFEPISIFRKERILVKIINLPQISLSFKFLKCLWMRRFI</sequence>
<protein>
    <submittedName>
        <fullName evidence="1">Uncharacterized protein</fullName>
    </submittedName>
</protein>
<evidence type="ECO:0000313" key="2">
    <source>
        <dbReference type="Proteomes" id="UP001497535"/>
    </source>
</evidence>
<keyword evidence="2" id="KW-1185">Reference proteome</keyword>
<evidence type="ECO:0000313" key="1">
    <source>
        <dbReference type="EMBL" id="CAK5057319.1"/>
    </source>
</evidence>
<comment type="caution">
    <text evidence="1">The sequence shown here is derived from an EMBL/GenBank/DDBJ whole genome shotgun (WGS) entry which is preliminary data.</text>
</comment>
<gene>
    <name evidence="1" type="ORF">MENTE1834_LOCUS15169</name>
</gene>
<proteinExistence type="predicted"/>
<dbReference type="EMBL" id="CAVMJV010000016">
    <property type="protein sequence ID" value="CAK5057319.1"/>
    <property type="molecule type" value="Genomic_DNA"/>
</dbReference>
<name>A0ACB0YQ52_MELEN</name>
<accession>A0ACB0YQ52</accession>